<gene>
    <name evidence="2" type="ORF">BGZ80_000705</name>
</gene>
<evidence type="ECO:0000313" key="3">
    <source>
        <dbReference type="Proteomes" id="UP000703661"/>
    </source>
</evidence>
<feature type="non-terminal residue" evidence="2">
    <location>
        <position position="62"/>
    </location>
</feature>
<accession>A0A9P6SYH6</accession>
<dbReference type="Proteomes" id="UP000703661">
    <property type="component" value="Unassembled WGS sequence"/>
</dbReference>
<sequence>MAFQSMASGAECSSGANPLRQLTKPFFNENPTAYDQFRHDSSQQAGPSMRTARPVMAGDDQR</sequence>
<dbReference type="EMBL" id="JAAAID010001152">
    <property type="protein sequence ID" value="KAG0011418.1"/>
    <property type="molecule type" value="Genomic_DNA"/>
</dbReference>
<organism evidence="2 3">
    <name type="scientific">Entomortierella chlamydospora</name>
    <dbReference type="NCBI Taxonomy" id="101097"/>
    <lineage>
        <taxon>Eukaryota</taxon>
        <taxon>Fungi</taxon>
        <taxon>Fungi incertae sedis</taxon>
        <taxon>Mucoromycota</taxon>
        <taxon>Mortierellomycotina</taxon>
        <taxon>Mortierellomycetes</taxon>
        <taxon>Mortierellales</taxon>
        <taxon>Mortierellaceae</taxon>
        <taxon>Entomortierella</taxon>
    </lineage>
</organism>
<name>A0A9P6SYH6_9FUNG</name>
<dbReference type="AlphaFoldDB" id="A0A9P6SYH6"/>
<comment type="caution">
    <text evidence="2">The sequence shown here is derived from an EMBL/GenBank/DDBJ whole genome shotgun (WGS) entry which is preliminary data.</text>
</comment>
<proteinExistence type="predicted"/>
<protein>
    <submittedName>
        <fullName evidence="2">Uncharacterized protein</fullName>
    </submittedName>
</protein>
<keyword evidence="3" id="KW-1185">Reference proteome</keyword>
<evidence type="ECO:0000313" key="2">
    <source>
        <dbReference type="EMBL" id="KAG0011418.1"/>
    </source>
</evidence>
<feature type="region of interest" description="Disordered" evidence="1">
    <location>
        <begin position="1"/>
        <end position="62"/>
    </location>
</feature>
<evidence type="ECO:0000256" key="1">
    <source>
        <dbReference type="SAM" id="MobiDB-lite"/>
    </source>
</evidence>
<reference evidence="2" key="1">
    <citation type="journal article" date="2020" name="Fungal Divers.">
        <title>Resolving the Mortierellaceae phylogeny through synthesis of multi-gene phylogenetics and phylogenomics.</title>
        <authorList>
            <person name="Vandepol N."/>
            <person name="Liber J."/>
            <person name="Desiro A."/>
            <person name="Na H."/>
            <person name="Kennedy M."/>
            <person name="Barry K."/>
            <person name="Grigoriev I.V."/>
            <person name="Miller A.N."/>
            <person name="O'Donnell K."/>
            <person name="Stajich J.E."/>
            <person name="Bonito G."/>
        </authorList>
    </citation>
    <scope>NUCLEOTIDE SEQUENCE</scope>
    <source>
        <strain evidence="2">NRRL 2769</strain>
    </source>
</reference>